<dbReference type="GO" id="GO:1990544">
    <property type="term" value="P:mitochondrial ATP transmembrane transport"/>
    <property type="evidence" value="ECO:0007669"/>
    <property type="project" value="InterPro"/>
</dbReference>
<comment type="subcellular location">
    <subcellularLocation>
        <location evidence="14">Membrane</location>
        <topology evidence="14">Multi-pass membrane protein</topology>
    </subcellularLocation>
    <subcellularLocation>
        <location evidence="1">Mitochondrion inner membrane</location>
        <topology evidence="1">Multi-pass membrane protein</topology>
    </subcellularLocation>
</comment>
<comment type="caution">
    <text evidence="15">The sequence shown here is derived from an EMBL/GenBank/DDBJ whole genome shotgun (WGS) entry which is preliminary data.</text>
</comment>
<evidence type="ECO:0000256" key="5">
    <source>
        <dbReference type="ARBA" id="ARBA00022692"/>
    </source>
</evidence>
<dbReference type="GO" id="GO:0140021">
    <property type="term" value="P:mitochondrial ADP transmembrane transport"/>
    <property type="evidence" value="ECO:0007669"/>
    <property type="project" value="InterPro"/>
</dbReference>
<dbReference type="Gene3D" id="1.50.40.10">
    <property type="entry name" value="Mitochondrial carrier domain"/>
    <property type="match status" value="1"/>
</dbReference>
<dbReference type="EMBL" id="MPUH01000096">
    <property type="protein sequence ID" value="OMJ90730.1"/>
    <property type="molecule type" value="Genomic_DNA"/>
</dbReference>
<evidence type="ECO:0000256" key="13">
    <source>
        <dbReference type="RuleBase" id="RU000488"/>
    </source>
</evidence>
<evidence type="ECO:0000256" key="7">
    <source>
        <dbReference type="ARBA" id="ARBA00022792"/>
    </source>
</evidence>
<dbReference type="InterPro" id="IPR023395">
    <property type="entry name" value="MCP_dom_sf"/>
</dbReference>
<evidence type="ECO:0000256" key="6">
    <source>
        <dbReference type="ARBA" id="ARBA00022737"/>
    </source>
</evidence>
<dbReference type="PANTHER" id="PTHR45635:SF14">
    <property type="entry name" value="ADP_ATP TRANSLOCASE"/>
    <property type="match status" value="1"/>
</dbReference>
<keyword evidence="4" id="KW-0050">Antiport</keyword>
<comment type="function">
    <text evidence="14">Catalyzes the exchange of ADP and ATP across the membrane.</text>
</comment>
<reference evidence="15 16" key="1">
    <citation type="submission" date="2016-11" db="EMBL/GenBank/DDBJ databases">
        <title>The macronuclear genome of Stentor coeruleus: a giant cell with tiny introns.</title>
        <authorList>
            <person name="Slabodnick M."/>
            <person name="Ruby J.G."/>
            <person name="Reiff S.B."/>
            <person name="Swart E.C."/>
            <person name="Gosai S."/>
            <person name="Prabakaran S."/>
            <person name="Witkowska E."/>
            <person name="Larue G.E."/>
            <person name="Fisher S."/>
            <person name="Freeman R.M."/>
            <person name="Gunawardena J."/>
            <person name="Chu W."/>
            <person name="Stover N.A."/>
            <person name="Gregory B.D."/>
            <person name="Nowacki M."/>
            <person name="Derisi J."/>
            <person name="Roy S.W."/>
            <person name="Marshall W.F."/>
            <person name="Sood P."/>
        </authorList>
    </citation>
    <scope>NUCLEOTIDE SEQUENCE [LARGE SCALE GENOMIC DNA]</scope>
    <source>
        <strain evidence="15">WM001</strain>
    </source>
</reference>
<evidence type="ECO:0000256" key="10">
    <source>
        <dbReference type="ARBA" id="ARBA00023136"/>
    </source>
</evidence>
<dbReference type="PROSITE" id="PS50920">
    <property type="entry name" value="SOLCAR"/>
    <property type="match status" value="1"/>
</dbReference>
<dbReference type="GO" id="GO:0005471">
    <property type="term" value="F:ATP:ADP antiporter activity"/>
    <property type="evidence" value="ECO:0007669"/>
    <property type="project" value="UniProtKB-UniRule"/>
</dbReference>
<evidence type="ECO:0000313" key="15">
    <source>
        <dbReference type="EMBL" id="OMJ90730.1"/>
    </source>
</evidence>
<keyword evidence="3 13" id="KW-0813">Transport</keyword>
<comment type="similarity">
    <text evidence="2 13">Belongs to the mitochondrial carrier (TC 2.A.29) family.</text>
</comment>
<comment type="subunit">
    <text evidence="14">Monomer.</text>
</comment>
<evidence type="ECO:0000256" key="8">
    <source>
        <dbReference type="ARBA" id="ARBA00022989"/>
    </source>
</evidence>
<feature type="transmembrane region" description="Helical" evidence="14">
    <location>
        <begin position="121"/>
        <end position="143"/>
    </location>
</feature>
<accession>A0A1R2CP33</accession>
<keyword evidence="8 14" id="KW-1133">Transmembrane helix</keyword>
<comment type="catalytic activity">
    <reaction evidence="11">
        <text>ADP(in) + ATP(out) = ADP(out) + ATP(in)</text>
        <dbReference type="Rhea" id="RHEA:34999"/>
        <dbReference type="ChEBI" id="CHEBI:30616"/>
        <dbReference type="ChEBI" id="CHEBI:456216"/>
    </reaction>
    <physiologicalReaction direction="left-to-right" evidence="11">
        <dbReference type="Rhea" id="RHEA:35000"/>
    </physiologicalReaction>
</comment>
<feature type="transmembrane region" description="Helical" evidence="14">
    <location>
        <begin position="170"/>
        <end position="189"/>
    </location>
</feature>
<evidence type="ECO:0000256" key="1">
    <source>
        <dbReference type="ARBA" id="ARBA00004448"/>
    </source>
</evidence>
<evidence type="ECO:0000313" key="16">
    <source>
        <dbReference type="Proteomes" id="UP000187209"/>
    </source>
</evidence>
<dbReference type="InterPro" id="IPR002113">
    <property type="entry name" value="ADT_euk_type"/>
</dbReference>
<comment type="caution">
    <text evidence="14">Lacks conserved residue(s) required for the propagation of feature annotation.</text>
</comment>
<keyword evidence="16" id="KW-1185">Reference proteome</keyword>
<name>A0A1R2CP33_9CILI</name>
<dbReference type="PANTHER" id="PTHR45635">
    <property type="entry name" value="ADP,ATP CARRIER PROTEIN 1-RELATED-RELATED"/>
    <property type="match status" value="1"/>
</dbReference>
<dbReference type="GO" id="GO:0005743">
    <property type="term" value="C:mitochondrial inner membrane"/>
    <property type="evidence" value="ECO:0007669"/>
    <property type="project" value="UniProtKB-SubCell"/>
</dbReference>
<keyword evidence="9" id="KW-0496">Mitochondrion</keyword>
<organism evidence="15 16">
    <name type="scientific">Stentor coeruleus</name>
    <dbReference type="NCBI Taxonomy" id="5963"/>
    <lineage>
        <taxon>Eukaryota</taxon>
        <taxon>Sar</taxon>
        <taxon>Alveolata</taxon>
        <taxon>Ciliophora</taxon>
        <taxon>Postciliodesmatophora</taxon>
        <taxon>Heterotrichea</taxon>
        <taxon>Heterotrichida</taxon>
        <taxon>Stentoridae</taxon>
        <taxon>Stentor</taxon>
    </lineage>
</organism>
<gene>
    <name evidence="15" type="ORF">SteCoe_6807</name>
</gene>
<evidence type="ECO:0000256" key="11">
    <source>
        <dbReference type="ARBA" id="ARBA00024143"/>
    </source>
</evidence>
<keyword evidence="10 12" id="KW-0472">Membrane</keyword>
<evidence type="ECO:0000256" key="12">
    <source>
        <dbReference type="PROSITE-ProRule" id="PRU00282"/>
    </source>
</evidence>
<evidence type="ECO:0000256" key="2">
    <source>
        <dbReference type="ARBA" id="ARBA00006375"/>
    </source>
</evidence>
<feature type="transmembrane region" description="Helical" evidence="14">
    <location>
        <begin position="266"/>
        <end position="289"/>
    </location>
</feature>
<evidence type="ECO:0000256" key="3">
    <source>
        <dbReference type="ARBA" id="ARBA00022448"/>
    </source>
</evidence>
<protein>
    <recommendedName>
        <fullName evidence="14">ADP/ATP translocase</fullName>
    </recommendedName>
    <alternativeName>
        <fullName evidence="14">ADP,ATP carrier protein</fullName>
    </alternativeName>
</protein>
<proteinExistence type="inferred from homology"/>
<feature type="transmembrane region" description="Helical" evidence="14">
    <location>
        <begin position="209"/>
        <end position="226"/>
    </location>
</feature>
<dbReference type="Pfam" id="PF00153">
    <property type="entry name" value="Mito_carr"/>
    <property type="match status" value="2"/>
</dbReference>
<evidence type="ECO:0000256" key="14">
    <source>
        <dbReference type="RuleBase" id="RU368008"/>
    </source>
</evidence>
<sequence length="295" mass="34286">MELYLRQRDYWTRVYDYCAVHAMWMVASAPLERIKKIIQTQNCHPGIHPEHRFKNSLWAAEFIIKKQGFFSLWRGSLLPICITLPNHLYCDWFQNNKNYIKVFDNHKNPFLARAEEIAKNLIMIFGTGIIFYPMLMIGVQLSVDRGTKGNFEHKSIYDCFKKISSRPIEMYRGIFSTMFIPMYIGGYYMSKSDAILDSINSRENVIPSTLSILGWISAVNFGVMLLKQPFEVLQNRLMIQAGRENQAFTGPMNCIAKSLKDEGFIVFTRGLTLNFFISIIGFTIQAYYFDAHQLN</sequence>
<evidence type="ECO:0000256" key="4">
    <source>
        <dbReference type="ARBA" id="ARBA00022449"/>
    </source>
</evidence>
<dbReference type="InterPro" id="IPR018108">
    <property type="entry name" value="MCP_transmembrane"/>
</dbReference>
<keyword evidence="7" id="KW-0999">Mitochondrion inner membrane</keyword>
<dbReference type="OrthoDB" id="193856at2759"/>
<evidence type="ECO:0000256" key="9">
    <source>
        <dbReference type="ARBA" id="ARBA00023128"/>
    </source>
</evidence>
<dbReference type="SUPFAM" id="SSF103506">
    <property type="entry name" value="Mitochondrial carrier"/>
    <property type="match status" value="1"/>
</dbReference>
<dbReference type="Proteomes" id="UP000187209">
    <property type="component" value="Unassembled WGS sequence"/>
</dbReference>
<feature type="repeat" description="Solcar" evidence="12">
    <location>
        <begin position="209"/>
        <end position="295"/>
    </location>
</feature>
<dbReference type="AlphaFoldDB" id="A0A1R2CP33"/>
<keyword evidence="5 12" id="KW-0812">Transmembrane</keyword>
<keyword evidence="6" id="KW-0677">Repeat</keyword>